<keyword evidence="3" id="KW-1003">Cell membrane</keyword>
<dbReference type="GO" id="GO:0055085">
    <property type="term" value="P:transmembrane transport"/>
    <property type="evidence" value="ECO:0007669"/>
    <property type="project" value="InterPro"/>
</dbReference>
<feature type="transmembrane region" description="Helical" evidence="7">
    <location>
        <begin position="243"/>
        <end position="271"/>
    </location>
</feature>
<comment type="subcellular location">
    <subcellularLocation>
        <location evidence="1 7">Cell membrane</location>
        <topology evidence="1 7">Multi-pass membrane protein</topology>
    </subcellularLocation>
</comment>
<evidence type="ECO:0000256" key="2">
    <source>
        <dbReference type="ARBA" id="ARBA00022448"/>
    </source>
</evidence>
<proteinExistence type="inferred from homology"/>
<keyword evidence="6 7" id="KW-0472">Membrane</keyword>
<dbReference type="KEGG" id="hmr:Hipma_1206"/>
<dbReference type="Proteomes" id="UP000008139">
    <property type="component" value="Chromosome"/>
</dbReference>
<feature type="transmembrane region" description="Helical" evidence="7">
    <location>
        <begin position="133"/>
        <end position="157"/>
    </location>
</feature>
<feature type="transmembrane region" description="Helical" evidence="7">
    <location>
        <begin position="12"/>
        <end position="30"/>
    </location>
</feature>
<feature type="transmembrane region" description="Helical" evidence="7">
    <location>
        <begin position="189"/>
        <end position="208"/>
    </location>
</feature>
<evidence type="ECO:0000256" key="5">
    <source>
        <dbReference type="ARBA" id="ARBA00022989"/>
    </source>
</evidence>
<dbReference type="InParanoid" id="F2LWY4"/>
<dbReference type="AlphaFoldDB" id="F2LWY4"/>
<evidence type="ECO:0000256" key="3">
    <source>
        <dbReference type="ARBA" id="ARBA00022475"/>
    </source>
</evidence>
<dbReference type="EMBL" id="CP002606">
    <property type="protein sequence ID" value="AEA34168.1"/>
    <property type="molecule type" value="Genomic_DNA"/>
</dbReference>
<evidence type="ECO:0000256" key="6">
    <source>
        <dbReference type="ARBA" id="ARBA00023136"/>
    </source>
</evidence>
<feature type="transmembrane region" description="Helical" evidence="7">
    <location>
        <begin position="291"/>
        <end position="314"/>
    </location>
</feature>
<protein>
    <submittedName>
        <fullName evidence="9">ABC-type transporter, integral membrane subunit</fullName>
    </submittedName>
</protein>
<dbReference type="eggNOG" id="COG0601">
    <property type="taxonomic scope" value="Bacteria"/>
</dbReference>
<keyword evidence="5 7" id="KW-1133">Transmembrane helix</keyword>
<dbReference type="PANTHER" id="PTHR43163">
    <property type="entry name" value="DIPEPTIDE TRANSPORT SYSTEM PERMEASE PROTEIN DPPB-RELATED"/>
    <property type="match status" value="1"/>
</dbReference>
<keyword evidence="4 7" id="KW-0812">Transmembrane</keyword>
<evidence type="ECO:0000256" key="7">
    <source>
        <dbReference type="RuleBase" id="RU363032"/>
    </source>
</evidence>
<comment type="similarity">
    <text evidence="7">Belongs to the binding-protein-dependent transport system permease family.</text>
</comment>
<dbReference type="Pfam" id="PF00528">
    <property type="entry name" value="BPD_transp_1"/>
    <property type="match status" value="1"/>
</dbReference>
<dbReference type="CDD" id="cd06261">
    <property type="entry name" value="TM_PBP2"/>
    <property type="match status" value="1"/>
</dbReference>
<dbReference type="STRING" id="760142.Hipma_1206"/>
<name>F2LWY4_HIPMA</name>
<dbReference type="InterPro" id="IPR035906">
    <property type="entry name" value="MetI-like_sf"/>
</dbReference>
<dbReference type="PROSITE" id="PS50928">
    <property type="entry name" value="ABC_TM1"/>
    <property type="match status" value="1"/>
</dbReference>
<evidence type="ECO:0000256" key="4">
    <source>
        <dbReference type="ARBA" id="ARBA00022692"/>
    </source>
</evidence>
<feature type="transmembrane region" description="Helical" evidence="7">
    <location>
        <begin position="99"/>
        <end position="121"/>
    </location>
</feature>
<keyword evidence="2 7" id="KW-0813">Transport</keyword>
<dbReference type="OrthoDB" id="9778910at2"/>
<gene>
    <name evidence="9" type="ordered locus">Hipma_1206</name>
</gene>
<feature type="domain" description="ABC transmembrane type-1" evidence="8">
    <location>
        <begin position="97"/>
        <end position="308"/>
    </location>
</feature>
<keyword evidence="10" id="KW-1185">Reference proteome</keyword>
<dbReference type="HOGENOM" id="CLU_036879_1_1_7"/>
<organism evidence="9 10">
    <name type="scientific">Hippea maritima (strain ATCC 700847 / DSM 10411 / MH2)</name>
    <dbReference type="NCBI Taxonomy" id="760142"/>
    <lineage>
        <taxon>Bacteria</taxon>
        <taxon>Pseudomonadati</taxon>
        <taxon>Campylobacterota</taxon>
        <taxon>Desulfurellia</taxon>
        <taxon>Desulfurellales</taxon>
        <taxon>Hippeaceae</taxon>
        <taxon>Hippea</taxon>
    </lineage>
</organism>
<dbReference type="SUPFAM" id="SSF161098">
    <property type="entry name" value="MetI-like"/>
    <property type="match status" value="1"/>
</dbReference>
<evidence type="ECO:0000256" key="1">
    <source>
        <dbReference type="ARBA" id="ARBA00004651"/>
    </source>
</evidence>
<dbReference type="GO" id="GO:0005886">
    <property type="term" value="C:plasma membrane"/>
    <property type="evidence" value="ECO:0007669"/>
    <property type="project" value="UniProtKB-SubCell"/>
</dbReference>
<evidence type="ECO:0000313" key="10">
    <source>
        <dbReference type="Proteomes" id="UP000008139"/>
    </source>
</evidence>
<dbReference type="RefSeq" id="WP_013682205.1">
    <property type="nucleotide sequence ID" value="NC_015318.1"/>
</dbReference>
<sequence>MLSFTLRKKAELIPTFFGITFIIFIIIHLSPGNPVNATGGFNPNVSYESLKNMEKIYHLNEPVYVQYWEWLKSLVRLDFGYSLIDGVSVSKKILSSLPITLLINIVVLVLSISISIPIGIIGAAKKDSWIDKFFTFFVFSGYAMPSFWLALLLMILLSVKWHILPLAGLHSFNAKPGSFGWYIDEVKHLAMPIFIGVFGSLAGFSRYVRSGVIDTLDKDFVKLMFIRGISKKRILYKHALKNALLPLITIMGLSIPSLIGGSVIIESIFAIPGMGRLFYFSAMARDYPTVMGILTISTILTLFGNLIADICYALTDPRIKYD</sequence>
<evidence type="ECO:0000259" key="8">
    <source>
        <dbReference type="PROSITE" id="PS50928"/>
    </source>
</evidence>
<evidence type="ECO:0000313" key="9">
    <source>
        <dbReference type="EMBL" id="AEA34168.1"/>
    </source>
</evidence>
<accession>F2LWY4</accession>
<dbReference type="Gene3D" id="1.10.3720.10">
    <property type="entry name" value="MetI-like"/>
    <property type="match status" value="1"/>
</dbReference>
<dbReference type="Pfam" id="PF19300">
    <property type="entry name" value="BPD_transp_1_N"/>
    <property type="match status" value="1"/>
</dbReference>
<dbReference type="InterPro" id="IPR045621">
    <property type="entry name" value="BPD_transp_1_N"/>
</dbReference>
<reference evidence="9 10" key="1">
    <citation type="journal article" date="2011" name="Stand. Genomic Sci.">
        <title>Complete genome sequence of the thermophilic sulfur-reducer Hippea maritima type strain (MH(2)).</title>
        <authorList>
            <person name="Huntemann M."/>
            <person name="Lu M."/>
            <person name="Nolan M."/>
            <person name="Lapidus A."/>
            <person name="Lucas S."/>
            <person name="Hammon N."/>
            <person name="Deshpande S."/>
            <person name="Cheng J.F."/>
            <person name="Tapia R."/>
            <person name="Han C."/>
            <person name="Goodwin L."/>
            <person name="Pitluck S."/>
            <person name="Liolios K."/>
            <person name="Pagani I."/>
            <person name="Ivanova N."/>
            <person name="Ovchinikova G."/>
            <person name="Pati A."/>
            <person name="Chen A."/>
            <person name="Palaniappan K."/>
            <person name="Land M."/>
            <person name="Hauser L."/>
            <person name="Jeffries C.D."/>
            <person name="Detter J.C."/>
            <person name="Brambilla E.M."/>
            <person name="Rohde M."/>
            <person name="Spring S."/>
            <person name="Goker M."/>
            <person name="Woyke T."/>
            <person name="Bristow J."/>
            <person name="Eisen J.A."/>
            <person name="Markowitz V."/>
            <person name="Hugenholtz P."/>
            <person name="Kyrpides N.C."/>
            <person name="Klenk H.P."/>
            <person name="Mavromatis K."/>
        </authorList>
    </citation>
    <scope>NUCLEOTIDE SEQUENCE [LARGE SCALE GENOMIC DNA]</scope>
    <source>
        <strain evidence="10">ATCC 700847 / DSM 10411 / MH2</strain>
    </source>
</reference>
<dbReference type="InterPro" id="IPR000515">
    <property type="entry name" value="MetI-like"/>
</dbReference>
<reference evidence="10" key="2">
    <citation type="submission" date="2011-03" db="EMBL/GenBank/DDBJ databases">
        <title>The complete genome of Hippea maritima DSM 10411.</title>
        <authorList>
            <consortium name="US DOE Joint Genome Institute (JGI-PGF)"/>
            <person name="Lucas S."/>
            <person name="Copeland A."/>
            <person name="Lapidus A."/>
            <person name="Bruce D."/>
            <person name="Goodwin L."/>
            <person name="Pitluck S."/>
            <person name="Peters L."/>
            <person name="Kyrpides N."/>
            <person name="Mavromatis K."/>
            <person name="Pagani I."/>
            <person name="Ivanova N."/>
            <person name="Mikhailova N."/>
            <person name="Lu M."/>
            <person name="Detter J.C."/>
            <person name="Tapia R."/>
            <person name="Han C."/>
            <person name="Land M."/>
            <person name="Hauser L."/>
            <person name="Markowitz V."/>
            <person name="Cheng J.-F."/>
            <person name="Hugenholtz P."/>
            <person name="Woyke T."/>
            <person name="Wu D."/>
            <person name="Spring S."/>
            <person name="Schroeder M."/>
            <person name="Brambilla E."/>
            <person name="Klenk H.-P."/>
            <person name="Eisen J.A."/>
        </authorList>
    </citation>
    <scope>NUCLEOTIDE SEQUENCE [LARGE SCALE GENOMIC DNA]</scope>
    <source>
        <strain evidence="10">ATCC 700847 / DSM 10411 / MH2</strain>
    </source>
</reference>
<dbReference type="PANTHER" id="PTHR43163:SF6">
    <property type="entry name" value="DIPEPTIDE TRANSPORT SYSTEM PERMEASE PROTEIN DPPB-RELATED"/>
    <property type="match status" value="1"/>
</dbReference>